<dbReference type="Gene3D" id="3.10.20.30">
    <property type="match status" value="1"/>
</dbReference>
<dbReference type="InterPro" id="IPR036884">
    <property type="entry name" value="2Fe-2S-bd_dom_sf"/>
</dbReference>
<dbReference type="InterPro" id="IPR006058">
    <property type="entry name" value="2Fe2S_fd_BS"/>
</dbReference>
<keyword evidence="3" id="KW-0560">Oxidoreductase</keyword>
<gene>
    <name evidence="7" type="ORF">KJ970_14140</name>
</gene>
<proteinExistence type="predicted"/>
<dbReference type="InterPro" id="IPR051452">
    <property type="entry name" value="Diverse_Oxidoreductases"/>
</dbReference>
<dbReference type="InterPro" id="IPR002888">
    <property type="entry name" value="2Fe-2S-bd"/>
</dbReference>
<sequence>MKIDFVLNGRKVSAEGDPMDRLLDLLREKFKLTGTKEGCGEGECGACTVLLDGEPVLSCLVPIFQCQGREVMTVEGVAADPEAQAFLERFVQEGGVQCGACTPGIIVTGWKLSQNKARLRRGEIKNALAGNLCRCTGYEAIVRALERESPS</sequence>
<evidence type="ECO:0000256" key="5">
    <source>
        <dbReference type="ARBA" id="ARBA00023014"/>
    </source>
</evidence>
<dbReference type="GO" id="GO:0046872">
    <property type="term" value="F:metal ion binding"/>
    <property type="evidence" value="ECO:0007669"/>
    <property type="project" value="UniProtKB-KW"/>
</dbReference>
<evidence type="ECO:0000259" key="6">
    <source>
        <dbReference type="PROSITE" id="PS51085"/>
    </source>
</evidence>
<dbReference type="PANTHER" id="PTHR44379">
    <property type="entry name" value="OXIDOREDUCTASE WITH IRON-SULFUR SUBUNIT"/>
    <property type="match status" value="1"/>
</dbReference>
<dbReference type="PROSITE" id="PS00197">
    <property type="entry name" value="2FE2S_FER_1"/>
    <property type="match status" value="1"/>
</dbReference>
<dbReference type="PANTHER" id="PTHR44379:SF5">
    <property type="entry name" value="OXIDOREDUCTASE WITH IRON-SULFUR SUBUNIT"/>
    <property type="match status" value="1"/>
</dbReference>
<dbReference type="InterPro" id="IPR036010">
    <property type="entry name" value="2Fe-2S_ferredoxin-like_sf"/>
</dbReference>
<evidence type="ECO:0000256" key="3">
    <source>
        <dbReference type="ARBA" id="ARBA00023002"/>
    </source>
</evidence>
<feature type="domain" description="2Fe-2S ferredoxin-type" evidence="6">
    <location>
        <begin position="1"/>
        <end position="77"/>
    </location>
</feature>
<reference evidence="7" key="1">
    <citation type="submission" date="2021-05" db="EMBL/GenBank/DDBJ databases">
        <title>Energy efficiency and biological interactions define the core microbiome of deep oligotrophic groundwater.</title>
        <authorList>
            <person name="Mehrshad M."/>
            <person name="Lopez-Fernandez M."/>
            <person name="Bell E."/>
            <person name="Bernier-Latmani R."/>
            <person name="Bertilsson S."/>
            <person name="Dopson M."/>
        </authorList>
    </citation>
    <scope>NUCLEOTIDE SEQUENCE</scope>
    <source>
        <strain evidence="7">Modern_marine.mb.64</strain>
    </source>
</reference>
<evidence type="ECO:0000256" key="2">
    <source>
        <dbReference type="ARBA" id="ARBA00022723"/>
    </source>
</evidence>
<protein>
    <submittedName>
        <fullName evidence="7">(2Fe-2S)-binding protein</fullName>
    </submittedName>
</protein>
<dbReference type="Pfam" id="PF00111">
    <property type="entry name" value="Fer2"/>
    <property type="match status" value="1"/>
</dbReference>
<dbReference type="InterPro" id="IPR012675">
    <property type="entry name" value="Beta-grasp_dom_sf"/>
</dbReference>
<dbReference type="GO" id="GO:0051537">
    <property type="term" value="F:2 iron, 2 sulfur cluster binding"/>
    <property type="evidence" value="ECO:0007669"/>
    <property type="project" value="UniProtKB-KW"/>
</dbReference>
<evidence type="ECO:0000313" key="7">
    <source>
        <dbReference type="EMBL" id="MBU2692056.1"/>
    </source>
</evidence>
<keyword evidence="4" id="KW-0408">Iron</keyword>
<keyword evidence="2" id="KW-0479">Metal-binding</keyword>
<evidence type="ECO:0000256" key="1">
    <source>
        <dbReference type="ARBA" id="ARBA00022714"/>
    </source>
</evidence>
<dbReference type="PROSITE" id="PS51085">
    <property type="entry name" value="2FE2S_FER_2"/>
    <property type="match status" value="1"/>
</dbReference>
<dbReference type="Proteomes" id="UP000777784">
    <property type="component" value="Unassembled WGS sequence"/>
</dbReference>
<comment type="caution">
    <text evidence="7">The sequence shown here is derived from an EMBL/GenBank/DDBJ whole genome shotgun (WGS) entry which is preliminary data.</text>
</comment>
<dbReference type="GO" id="GO:0016491">
    <property type="term" value="F:oxidoreductase activity"/>
    <property type="evidence" value="ECO:0007669"/>
    <property type="project" value="UniProtKB-KW"/>
</dbReference>
<dbReference type="InterPro" id="IPR001041">
    <property type="entry name" value="2Fe-2S_ferredoxin-type"/>
</dbReference>
<accession>A0A948RY14</accession>
<dbReference type="FunFam" id="3.10.20.30:FF:000020">
    <property type="entry name" value="Xanthine dehydrogenase iron-sulfur subunit"/>
    <property type="match status" value="1"/>
</dbReference>
<dbReference type="EMBL" id="JAHJDP010000084">
    <property type="protein sequence ID" value="MBU2692056.1"/>
    <property type="molecule type" value="Genomic_DNA"/>
</dbReference>
<dbReference type="Gene3D" id="1.10.150.120">
    <property type="entry name" value="[2Fe-2S]-binding domain"/>
    <property type="match status" value="1"/>
</dbReference>
<keyword evidence="1" id="KW-0001">2Fe-2S</keyword>
<evidence type="ECO:0000256" key="4">
    <source>
        <dbReference type="ARBA" id="ARBA00023004"/>
    </source>
</evidence>
<dbReference type="SUPFAM" id="SSF47741">
    <property type="entry name" value="CO dehydrogenase ISP C-domain like"/>
    <property type="match status" value="1"/>
</dbReference>
<dbReference type="AlphaFoldDB" id="A0A948RY14"/>
<dbReference type="SUPFAM" id="SSF54292">
    <property type="entry name" value="2Fe-2S ferredoxin-like"/>
    <property type="match status" value="1"/>
</dbReference>
<keyword evidence="5" id="KW-0411">Iron-sulfur</keyword>
<organism evidence="7 8">
    <name type="scientific">Eiseniibacteriota bacterium</name>
    <dbReference type="NCBI Taxonomy" id="2212470"/>
    <lineage>
        <taxon>Bacteria</taxon>
        <taxon>Candidatus Eiseniibacteriota</taxon>
    </lineage>
</organism>
<name>A0A948RY14_UNCEI</name>
<evidence type="ECO:0000313" key="8">
    <source>
        <dbReference type="Proteomes" id="UP000777784"/>
    </source>
</evidence>
<dbReference type="Pfam" id="PF01799">
    <property type="entry name" value="Fer2_2"/>
    <property type="match status" value="1"/>
</dbReference>